<dbReference type="RefSeq" id="XP_040745104.1">
    <property type="nucleotide sequence ID" value="XM_040883299.1"/>
</dbReference>
<protein>
    <submittedName>
        <fullName evidence="1">Uncharacterized protein</fullName>
    </submittedName>
</protein>
<evidence type="ECO:0000313" key="1">
    <source>
        <dbReference type="EMBL" id="ORX71589.1"/>
    </source>
</evidence>
<gene>
    <name evidence="1" type="ORF">DL89DRAFT_128974</name>
</gene>
<organism evidence="1 2">
    <name type="scientific">Linderina pennispora</name>
    <dbReference type="NCBI Taxonomy" id="61395"/>
    <lineage>
        <taxon>Eukaryota</taxon>
        <taxon>Fungi</taxon>
        <taxon>Fungi incertae sedis</taxon>
        <taxon>Zoopagomycota</taxon>
        <taxon>Kickxellomycotina</taxon>
        <taxon>Kickxellomycetes</taxon>
        <taxon>Kickxellales</taxon>
        <taxon>Kickxellaceae</taxon>
        <taxon>Linderina</taxon>
    </lineage>
</organism>
<dbReference type="EMBL" id="MCFD01000004">
    <property type="protein sequence ID" value="ORX71589.1"/>
    <property type="molecule type" value="Genomic_DNA"/>
</dbReference>
<keyword evidence="2" id="KW-1185">Reference proteome</keyword>
<evidence type="ECO:0000313" key="2">
    <source>
        <dbReference type="Proteomes" id="UP000193922"/>
    </source>
</evidence>
<comment type="caution">
    <text evidence="1">The sequence shown here is derived from an EMBL/GenBank/DDBJ whole genome shotgun (WGS) entry which is preliminary data.</text>
</comment>
<name>A0A1Y1WDI6_9FUNG</name>
<dbReference type="GeneID" id="63799947"/>
<dbReference type="Proteomes" id="UP000193922">
    <property type="component" value="Unassembled WGS sequence"/>
</dbReference>
<accession>A0A1Y1WDI6</accession>
<reference evidence="1 2" key="1">
    <citation type="submission" date="2016-07" db="EMBL/GenBank/DDBJ databases">
        <title>Pervasive Adenine N6-methylation of Active Genes in Fungi.</title>
        <authorList>
            <consortium name="DOE Joint Genome Institute"/>
            <person name="Mondo S.J."/>
            <person name="Dannebaum R.O."/>
            <person name="Kuo R.C."/>
            <person name="Labutti K."/>
            <person name="Haridas S."/>
            <person name="Kuo A."/>
            <person name="Salamov A."/>
            <person name="Ahrendt S.R."/>
            <person name="Lipzen A."/>
            <person name="Sullivan W."/>
            <person name="Andreopoulos W.B."/>
            <person name="Clum A."/>
            <person name="Lindquist E."/>
            <person name="Daum C."/>
            <person name="Ramamoorthy G.K."/>
            <person name="Gryganskyi A."/>
            <person name="Culley D."/>
            <person name="Magnuson J.K."/>
            <person name="James T.Y."/>
            <person name="O'Malley M.A."/>
            <person name="Stajich J.E."/>
            <person name="Spatafora J.W."/>
            <person name="Visel A."/>
            <person name="Grigoriev I.V."/>
        </authorList>
    </citation>
    <scope>NUCLEOTIDE SEQUENCE [LARGE SCALE GENOMIC DNA]</scope>
    <source>
        <strain evidence="1 2">ATCC 12442</strain>
    </source>
</reference>
<sequence length="243" mass="24971">MSESFTTQVGSRTADCDKEAAAGIVSAAAAASAGPSDSGVTISTSSACESSLMIGAASALAGDSKSVAANAIPTASGVVAGMQSLVHHSAATRISPGALGISGRWLGCGVCDKRLGIGGIVAAMPRCEAARLRFVDLAYGSRRGHSVRKKDLSLRDHPLWDWWRAGELSAVHVGSSLTSGGGTMRLRQPALLRVGQLASRKRSSSTRAATGGIYRSRASARISSASVFFHVFLHSLVSPLHLI</sequence>
<proteinExistence type="predicted"/>
<dbReference type="AlphaFoldDB" id="A0A1Y1WDI6"/>